<evidence type="ECO:0000256" key="1">
    <source>
        <dbReference type="ARBA" id="ARBA00004123"/>
    </source>
</evidence>
<dbReference type="Proteomes" id="UP000215914">
    <property type="component" value="Chromosome 12"/>
</dbReference>
<dbReference type="InterPro" id="IPR012916">
    <property type="entry name" value="RED_N"/>
</dbReference>
<dbReference type="InterPro" id="IPR039896">
    <property type="entry name" value="Red-like"/>
</dbReference>
<evidence type="ECO:0000256" key="4">
    <source>
        <dbReference type="ARBA" id="ARBA00023242"/>
    </source>
</evidence>
<gene>
    <name evidence="8" type="ORF">HannXRQ_Chr12g0354251</name>
</gene>
<name>A0A251SXY0_HELAN</name>
<dbReference type="Pfam" id="PF07807">
    <property type="entry name" value="RED_C"/>
    <property type="match status" value="1"/>
</dbReference>
<keyword evidence="4" id="KW-0539">Nucleus</keyword>
<dbReference type="STRING" id="4232.A0A251SXY0"/>
<dbReference type="GO" id="GO:0005634">
    <property type="term" value="C:nucleus"/>
    <property type="evidence" value="ECO:0000318"/>
    <property type="project" value="GO_Central"/>
</dbReference>
<evidence type="ECO:0000313" key="8">
    <source>
        <dbReference type="EMBL" id="OTG03698.1"/>
    </source>
</evidence>
<dbReference type="GO" id="GO:0000398">
    <property type="term" value="P:mRNA splicing, via spliceosome"/>
    <property type="evidence" value="ECO:0000318"/>
    <property type="project" value="GO_Central"/>
</dbReference>
<organism evidence="8 9">
    <name type="scientific">Helianthus annuus</name>
    <name type="common">Common sunflower</name>
    <dbReference type="NCBI Taxonomy" id="4232"/>
    <lineage>
        <taxon>Eukaryota</taxon>
        <taxon>Viridiplantae</taxon>
        <taxon>Streptophyta</taxon>
        <taxon>Embryophyta</taxon>
        <taxon>Tracheophyta</taxon>
        <taxon>Spermatophyta</taxon>
        <taxon>Magnoliopsida</taxon>
        <taxon>eudicotyledons</taxon>
        <taxon>Gunneridae</taxon>
        <taxon>Pentapetalae</taxon>
        <taxon>asterids</taxon>
        <taxon>campanulids</taxon>
        <taxon>Asterales</taxon>
        <taxon>Asteraceae</taxon>
        <taxon>Asteroideae</taxon>
        <taxon>Heliantheae alliance</taxon>
        <taxon>Heliantheae</taxon>
        <taxon>Helianthus</taxon>
    </lineage>
</organism>
<proteinExistence type="inferred from homology"/>
<dbReference type="InterPro" id="IPR012492">
    <property type="entry name" value="RED_C"/>
</dbReference>
<keyword evidence="3" id="KW-0677">Repeat</keyword>
<evidence type="ECO:0000259" key="6">
    <source>
        <dbReference type="Pfam" id="PF07807"/>
    </source>
</evidence>
<accession>A0A251SXY0</accession>
<dbReference type="EMBL" id="CM007901">
    <property type="protein sequence ID" value="OTG03698.1"/>
    <property type="molecule type" value="Genomic_DNA"/>
</dbReference>
<dbReference type="Pfam" id="PF07808">
    <property type="entry name" value="RED_N"/>
    <property type="match status" value="2"/>
</dbReference>
<feature type="compositionally biased region" description="Basic and acidic residues" evidence="5">
    <location>
        <begin position="330"/>
        <end position="342"/>
    </location>
</feature>
<comment type="subcellular location">
    <subcellularLocation>
        <location evidence="1">Nucleus</location>
    </subcellularLocation>
</comment>
<evidence type="ECO:0000259" key="7">
    <source>
        <dbReference type="Pfam" id="PF07808"/>
    </source>
</evidence>
<dbReference type="PANTHER" id="PTHR12765">
    <property type="entry name" value="RED PROTEIN IK FACTOR CYTOKINE IK"/>
    <property type="match status" value="1"/>
</dbReference>
<feature type="compositionally biased region" description="Basic and acidic residues" evidence="5">
    <location>
        <begin position="35"/>
        <end position="50"/>
    </location>
</feature>
<feature type="domain" description="Protein RED C-terminal" evidence="6">
    <location>
        <begin position="234"/>
        <end position="336"/>
    </location>
</feature>
<sequence>MFHFSSNRSSFTTPLLQLLQVEPMHLEEKVEEPEQAPKYRDRAKERREDQNPDYEPSELGSFHAVAPPGNVPTAINDPGDVEHTHLVKGLDYALLHKVRSEIDKKPEIEQDATDGHPSLRLLSSHMICSFLEEWLSFFDMESGFSHDIPTTVHRSKADCPEPEEMVTVSVDGAVLDRIGKIMSYLRLGSSGKILKKKKDKDGKGVLLFPTFFFKTASLVLHTLFLHFHFISENYSECYPGLQEYNREVVDSDDEDDLSKMDMGGRAKRRLHRWDFEIEKEWATCNEQKEAMPKAAFQFGVKMQDGRKTRKQNKDQKITNELHKILAKKNMQKDDGSGDDESHPRKKQRV</sequence>
<evidence type="ECO:0000256" key="3">
    <source>
        <dbReference type="ARBA" id="ARBA00022737"/>
    </source>
</evidence>
<reference evidence="9" key="1">
    <citation type="journal article" date="2017" name="Nature">
        <title>The sunflower genome provides insights into oil metabolism, flowering and Asterid evolution.</title>
        <authorList>
            <person name="Badouin H."/>
            <person name="Gouzy J."/>
            <person name="Grassa C.J."/>
            <person name="Murat F."/>
            <person name="Staton S.E."/>
            <person name="Cottret L."/>
            <person name="Lelandais-Briere C."/>
            <person name="Owens G.L."/>
            <person name="Carrere S."/>
            <person name="Mayjonade B."/>
            <person name="Legrand L."/>
            <person name="Gill N."/>
            <person name="Kane N.C."/>
            <person name="Bowers J.E."/>
            <person name="Hubner S."/>
            <person name="Bellec A."/>
            <person name="Berard A."/>
            <person name="Berges H."/>
            <person name="Blanchet N."/>
            <person name="Boniface M.C."/>
            <person name="Brunel D."/>
            <person name="Catrice O."/>
            <person name="Chaidir N."/>
            <person name="Claudel C."/>
            <person name="Donnadieu C."/>
            <person name="Faraut T."/>
            <person name="Fievet G."/>
            <person name="Helmstetter N."/>
            <person name="King M."/>
            <person name="Knapp S.J."/>
            <person name="Lai Z."/>
            <person name="Le Paslier M.C."/>
            <person name="Lippi Y."/>
            <person name="Lorenzon L."/>
            <person name="Mandel J.R."/>
            <person name="Marage G."/>
            <person name="Marchand G."/>
            <person name="Marquand E."/>
            <person name="Bret-Mestries E."/>
            <person name="Morien E."/>
            <person name="Nambeesan S."/>
            <person name="Nguyen T."/>
            <person name="Pegot-Espagnet P."/>
            <person name="Pouilly N."/>
            <person name="Raftis F."/>
            <person name="Sallet E."/>
            <person name="Schiex T."/>
            <person name="Thomas J."/>
            <person name="Vandecasteele C."/>
            <person name="Vares D."/>
            <person name="Vear F."/>
            <person name="Vautrin S."/>
            <person name="Crespi M."/>
            <person name="Mangin B."/>
            <person name="Burke J.M."/>
            <person name="Salse J."/>
            <person name="Munos S."/>
            <person name="Vincourt P."/>
            <person name="Rieseberg L.H."/>
            <person name="Langlade N.B."/>
        </authorList>
    </citation>
    <scope>NUCLEOTIDE SEQUENCE [LARGE SCALE GENOMIC DNA]</scope>
    <source>
        <strain evidence="9">cv. SF193</strain>
    </source>
</reference>
<feature type="region of interest" description="Disordered" evidence="5">
    <location>
        <begin position="324"/>
        <end position="349"/>
    </location>
</feature>
<comment type="similarity">
    <text evidence="2">Belongs to the RED family.</text>
</comment>
<dbReference type="OMA" id="DSYSECH"/>
<dbReference type="InParanoid" id="A0A251SXY0"/>
<feature type="domain" description="RED-like N-terminal" evidence="7">
    <location>
        <begin position="27"/>
        <end position="112"/>
    </location>
</feature>
<evidence type="ECO:0000256" key="5">
    <source>
        <dbReference type="SAM" id="MobiDB-lite"/>
    </source>
</evidence>
<keyword evidence="9" id="KW-1185">Reference proteome</keyword>
<protein>
    <submittedName>
        <fullName evidence="8">Putative RED-like protein</fullName>
    </submittedName>
</protein>
<feature type="region of interest" description="Disordered" evidence="5">
    <location>
        <begin position="26"/>
        <end position="77"/>
    </location>
</feature>
<evidence type="ECO:0000313" key="9">
    <source>
        <dbReference type="Proteomes" id="UP000215914"/>
    </source>
</evidence>
<feature type="domain" description="RED-like N-terminal" evidence="7">
    <location>
        <begin position="137"/>
        <end position="198"/>
    </location>
</feature>
<evidence type="ECO:0000256" key="2">
    <source>
        <dbReference type="ARBA" id="ARBA00006660"/>
    </source>
</evidence>
<dbReference type="AlphaFoldDB" id="A0A251SXY0"/>